<dbReference type="RefSeq" id="WP_205215118.1">
    <property type="nucleotide sequence ID" value="NZ_CP015163.1"/>
</dbReference>
<dbReference type="SUPFAM" id="SSF50800">
    <property type="entry name" value="PK beta-barrel domain-like"/>
    <property type="match status" value="1"/>
</dbReference>
<dbReference type="PANTHER" id="PTHR14237:SF19">
    <property type="entry name" value="MITOCHONDRIAL AMIDOXIME REDUCING COMPONENT 1"/>
    <property type="match status" value="1"/>
</dbReference>
<dbReference type="EMBL" id="CP015163">
    <property type="protein sequence ID" value="AXB48956.1"/>
    <property type="molecule type" value="Genomic_DNA"/>
</dbReference>
<reference evidence="2 3" key="1">
    <citation type="submission" date="2016-04" db="EMBL/GenBank/DDBJ databases">
        <title>Complete genome sequence and analysis of deep-sea sediment isolate, Amycolatopsis sp. WP1.</title>
        <authorList>
            <person name="Wang H."/>
            <person name="Chen S."/>
            <person name="Wu Q."/>
        </authorList>
    </citation>
    <scope>NUCLEOTIDE SEQUENCE [LARGE SCALE GENOMIC DNA]</scope>
    <source>
        <strain evidence="2 3">WP1</strain>
    </source>
</reference>
<dbReference type="GO" id="GO:0030151">
    <property type="term" value="F:molybdenum ion binding"/>
    <property type="evidence" value="ECO:0007669"/>
    <property type="project" value="InterPro"/>
</dbReference>
<dbReference type="KEGG" id="aab:A4R43_31800"/>
<dbReference type="InterPro" id="IPR005302">
    <property type="entry name" value="MoCF_Sase_C"/>
</dbReference>
<dbReference type="GO" id="GO:0030170">
    <property type="term" value="F:pyridoxal phosphate binding"/>
    <property type="evidence" value="ECO:0007669"/>
    <property type="project" value="InterPro"/>
</dbReference>
<name>A0A344LLN2_9PSEU</name>
<dbReference type="GO" id="GO:0003824">
    <property type="term" value="F:catalytic activity"/>
    <property type="evidence" value="ECO:0007669"/>
    <property type="project" value="InterPro"/>
</dbReference>
<organism evidence="2 3">
    <name type="scientific">Amycolatopsis albispora</name>
    <dbReference type="NCBI Taxonomy" id="1804986"/>
    <lineage>
        <taxon>Bacteria</taxon>
        <taxon>Bacillati</taxon>
        <taxon>Actinomycetota</taxon>
        <taxon>Actinomycetes</taxon>
        <taxon>Pseudonocardiales</taxon>
        <taxon>Pseudonocardiaceae</taxon>
        <taxon>Amycolatopsis</taxon>
    </lineage>
</organism>
<keyword evidence="3" id="KW-1185">Reference proteome</keyword>
<dbReference type="InterPro" id="IPR011037">
    <property type="entry name" value="Pyrv_Knase-like_insert_dom_sf"/>
</dbReference>
<protein>
    <submittedName>
        <fullName evidence="2">Molybdenum cofactor sulfurase</fullName>
    </submittedName>
</protein>
<evidence type="ECO:0000259" key="1">
    <source>
        <dbReference type="PROSITE" id="PS51340"/>
    </source>
</evidence>
<accession>A0A344LLN2</accession>
<evidence type="ECO:0000313" key="3">
    <source>
        <dbReference type="Proteomes" id="UP000250434"/>
    </source>
</evidence>
<proteinExistence type="predicted"/>
<dbReference type="Pfam" id="PF03476">
    <property type="entry name" value="MOSC_N"/>
    <property type="match status" value="1"/>
</dbReference>
<dbReference type="Pfam" id="PF03473">
    <property type="entry name" value="MOSC"/>
    <property type="match status" value="1"/>
</dbReference>
<dbReference type="SUPFAM" id="SSF141673">
    <property type="entry name" value="MOSC N-terminal domain-like"/>
    <property type="match status" value="1"/>
</dbReference>
<dbReference type="InterPro" id="IPR005303">
    <property type="entry name" value="MOCOS_middle"/>
</dbReference>
<dbReference type="Proteomes" id="UP000250434">
    <property type="component" value="Chromosome"/>
</dbReference>
<evidence type="ECO:0000313" key="2">
    <source>
        <dbReference type="EMBL" id="AXB48956.1"/>
    </source>
</evidence>
<sequence>MAKIAKLVHYPVKGCGGIELPVAELTEAGIRHDRTFMAAAPDGTFRSQRRYPVLAAVRVAVLDDGARLRLRAPGVEELEHEVRFDGPRHAASVFTFDGKGVHQGAEAAEWFSEVIGEPSVLLRVTPEHERLTSGVTAGTAAFADGHAVLVTSEASLDSLNERIASAGGEPVPMDRFRANIVVSGWAEPHVEDTVRTFAAGEIELGYAKKCLRCTVPLVDQETGRRAGSEPIRSLAKYRRVPAGKVAFGMKAAVTRPGRLAVGDEVAVRTWETEPPE</sequence>
<dbReference type="AlphaFoldDB" id="A0A344LLN2"/>
<dbReference type="PANTHER" id="PTHR14237">
    <property type="entry name" value="MOLYBDOPTERIN COFACTOR SULFURASE MOSC"/>
    <property type="match status" value="1"/>
</dbReference>
<gene>
    <name evidence="2" type="ORF">A4R43_31800</name>
</gene>
<dbReference type="PROSITE" id="PS51340">
    <property type="entry name" value="MOSC"/>
    <property type="match status" value="1"/>
</dbReference>
<feature type="domain" description="MOSC" evidence="1">
    <location>
        <begin position="119"/>
        <end position="268"/>
    </location>
</feature>